<protein>
    <submittedName>
        <fullName evidence="1">Uncharacterized protein</fullName>
    </submittedName>
</protein>
<dbReference type="STRING" id="1429043.X474_00240"/>
<accession>A0A0D2GN35</accession>
<evidence type="ECO:0000313" key="2">
    <source>
        <dbReference type="Proteomes" id="UP000032233"/>
    </source>
</evidence>
<organism evidence="1 2">
    <name type="scientific">Dethiosulfatarculus sandiegensis</name>
    <dbReference type="NCBI Taxonomy" id="1429043"/>
    <lineage>
        <taxon>Bacteria</taxon>
        <taxon>Pseudomonadati</taxon>
        <taxon>Thermodesulfobacteriota</taxon>
        <taxon>Desulfarculia</taxon>
        <taxon>Desulfarculales</taxon>
        <taxon>Desulfarculaceae</taxon>
        <taxon>Dethiosulfatarculus</taxon>
    </lineage>
</organism>
<reference evidence="1 2" key="1">
    <citation type="submission" date="2013-11" db="EMBL/GenBank/DDBJ databases">
        <title>Metagenomic analysis of a methanogenic consortium involved in long chain n-alkane degradation.</title>
        <authorList>
            <person name="Davidova I.A."/>
            <person name="Callaghan A.V."/>
            <person name="Wawrik B."/>
            <person name="Pruitt S."/>
            <person name="Marks C."/>
            <person name="Duncan K.E."/>
            <person name="Suflita J.M."/>
        </authorList>
    </citation>
    <scope>NUCLEOTIDE SEQUENCE [LARGE SCALE GENOMIC DNA]</scope>
    <source>
        <strain evidence="1 2">SPR</strain>
    </source>
</reference>
<comment type="caution">
    <text evidence="1">The sequence shown here is derived from an EMBL/GenBank/DDBJ whole genome shotgun (WGS) entry which is preliminary data.</text>
</comment>
<dbReference type="EMBL" id="AZAC01000001">
    <property type="protein sequence ID" value="KIX16022.1"/>
    <property type="molecule type" value="Genomic_DNA"/>
</dbReference>
<sequence>MFLNALRCFYHPEIKEQVAKSGLSRIPHQ</sequence>
<evidence type="ECO:0000313" key="1">
    <source>
        <dbReference type="EMBL" id="KIX16022.1"/>
    </source>
</evidence>
<gene>
    <name evidence="1" type="ORF">X474_00240</name>
</gene>
<keyword evidence="2" id="KW-1185">Reference proteome</keyword>
<dbReference type="Proteomes" id="UP000032233">
    <property type="component" value="Unassembled WGS sequence"/>
</dbReference>
<proteinExistence type="predicted"/>
<name>A0A0D2GN35_9BACT</name>
<dbReference type="InParanoid" id="A0A0D2GN35"/>
<dbReference type="AlphaFoldDB" id="A0A0D2GN35"/>